<dbReference type="InterPro" id="IPR035595">
    <property type="entry name" value="UDP_glycos_trans_CS"/>
</dbReference>
<reference evidence="5" key="1">
    <citation type="submission" date="2020-06" db="EMBL/GenBank/DDBJ databases">
        <authorList>
            <person name="Li T."/>
            <person name="Hu X."/>
            <person name="Zhang T."/>
            <person name="Song X."/>
            <person name="Zhang H."/>
            <person name="Dai N."/>
            <person name="Sheng W."/>
            <person name="Hou X."/>
            <person name="Wei L."/>
        </authorList>
    </citation>
    <scope>NUCLEOTIDE SEQUENCE</scope>
    <source>
        <strain evidence="5">KEN1</strain>
        <tissue evidence="5">Leaf</tissue>
    </source>
</reference>
<dbReference type="SUPFAM" id="SSF53756">
    <property type="entry name" value="UDP-Glycosyltransferase/glycogen phosphorylase"/>
    <property type="match status" value="1"/>
</dbReference>
<proteinExistence type="inferred from homology"/>
<reference evidence="5" key="2">
    <citation type="journal article" date="2024" name="Plant">
        <title>Genomic evolution and insights into agronomic trait innovations of Sesamum species.</title>
        <authorList>
            <person name="Miao H."/>
            <person name="Wang L."/>
            <person name="Qu L."/>
            <person name="Liu H."/>
            <person name="Sun Y."/>
            <person name="Le M."/>
            <person name="Wang Q."/>
            <person name="Wei S."/>
            <person name="Zheng Y."/>
            <person name="Lin W."/>
            <person name="Duan Y."/>
            <person name="Cao H."/>
            <person name="Xiong S."/>
            <person name="Wang X."/>
            <person name="Wei L."/>
            <person name="Li C."/>
            <person name="Ma Q."/>
            <person name="Ju M."/>
            <person name="Zhao R."/>
            <person name="Li G."/>
            <person name="Mu C."/>
            <person name="Tian Q."/>
            <person name="Mei H."/>
            <person name="Zhang T."/>
            <person name="Gao T."/>
            <person name="Zhang H."/>
        </authorList>
    </citation>
    <scope>NUCLEOTIDE SEQUENCE</scope>
    <source>
        <strain evidence="5">KEN1</strain>
    </source>
</reference>
<dbReference type="FunFam" id="3.40.50.2000:FF:000051">
    <property type="entry name" value="Glycosyltransferase"/>
    <property type="match status" value="1"/>
</dbReference>
<accession>A0AAW2U524</accession>
<dbReference type="Gene3D" id="3.40.50.2000">
    <property type="entry name" value="Glycogen Phosphorylase B"/>
    <property type="match status" value="2"/>
</dbReference>
<evidence type="ECO:0000256" key="2">
    <source>
        <dbReference type="ARBA" id="ARBA00022676"/>
    </source>
</evidence>
<keyword evidence="3 4" id="KW-0808">Transferase</keyword>
<dbReference type="PROSITE" id="PS00375">
    <property type="entry name" value="UDPGT"/>
    <property type="match status" value="1"/>
</dbReference>
<dbReference type="PANTHER" id="PTHR48046">
    <property type="entry name" value="UDP-GLYCOSYLTRANSFERASE 72E1"/>
    <property type="match status" value="1"/>
</dbReference>
<evidence type="ECO:0000256" key="3">
    <source>
        <dbReference type="ARBA" id="ARBA00022679"/>
    </source>
</evidence>
<dbReference type="InterPro" id="IPR002213">
    <property type="entry name" value="UDP_glucos_trans"/>
</dbReference>
<dbReference type="CDD" id="cd03784">
    <property type="entry name" value="GT1_Gtf-like"/>
    <property type="match status" value="1"/>
</dbReference>
<comment type="similarity">
    <text evidence="1 4">Belongs to the UDP-glycosyltransferase family.</text>
</comment>
<sequence>MARSQPSIRDAVKSFLEDNSKKLAAFVVDLFGTDAIDVALELNVPPYIFFPSTAMALSLFLHLPKLDETVSCEYKDVPEKLRVPGCIPIHAKDLLDPLQDRKNDAYKWILHHCKKYRMAEGIMVNSFKELEPGPIEALQEQEIGKPIVYPIGPLTRTGSKLDDNSEESMCIDWLDDQPSNSVLYVAFGSCGTLPHDQIIELALGLEMSELRFLWVLRCANDMTSKTIYFSIQCSDDPLAYLPQGFLERTRGRGLVVPSWAPQASILAHESTCAFLTHCGWNSTLESIVNGVPLIAWPLYAEQKMNAVLLHEDVKVALRPKVGENGLVGRVEIANVVKCLMEGEEGKEIRGRARYLKDAAANVLSENGSSTKLLDELADKWKSKSIMQVSDLPSK</sequence>
<dbReference type="GO" id="GO:0008194">
    <property type="term" value="F:UDP-glycosyltransferase activity"/>
    <property type="evidence" value="ECO:0007669"/>
    <property type="project" value="InterPro"/>
</dbReference>
<name>A0AAW2U524_9LAMI</name>
<evidence type="ECO:0000256" key="1">
    <source>
        <dbReference type="ARBA" id="ARBA00009995"/>
    </source>
</evidence>
<organism evidence="5">
    <name type="scientific">Sesamum latifolium</name>
    <dbReference type="NCBI Taxonomy" id="2727402"/>
    <lineage>
        <taxon>Eukaryota</taxon>
        <taxon>Viridiplantae</taxon>
        <taxon>Streptophyta</taxon>
        <taxon>Embryophyta</taxon>
        <taxon>Tracheophyta</taxon>
        <taxon>Spermatophyta</taxon>
        <taxon>Magnoliopsida</taxon>
        <taxon>eudicotyledons</taxon>
        <taxon>Gunneridae</taxon>
        <taxon>Pentapetalae</taxon>
        <taxon>asterids</taxon>
        <taxon>lamiids</taxon>
        <taxon>Lamiales</taxon>
        <taxon>Pedaliaceae</taxon>
        <taxon>Sesamum</taxon>
    </lineage>
</organism>
<dbReference type="AlphaFoldDB" id="A0AAW2U524"/>
<gene>
    <name evidence="5" type="ORF">Slati_3805000</name>
</gene>
<evidence type="ECO:0000256" key="4">
    <source>
        <dbReference type="RuleBase" id="RU003718"/>
    </source>
</evidence>
<dbReference type="PANTHER" id="PTHR48046:SF6">
    <property type="entry name" value="GLYCOSYLTRANSFERASE"/>
    <property type="match status" value="1"/>
</dbReference>
<protein>
    <submittedName>
        <fullName evidence="5">Hydroquinone glucosyltransferase</fullName>
    </submittedName>
</protein>
<keyword evidence="2 4" id="KW-0328">Glycosyltransferase</keyword>
<dbReference type="Pfam" id="PF00201">
    <property type="entry name" value="UDPGT"/>
    <property type="match status" value="1"/>
</dbReference>
<comment type="caution">
    <text evidence="5">The sequence shown here is derived from an EMBL/GenBank/DDBJ whole genome shotgun (WGS) entry which is preliminary data.</text>
</comment>
<evidence type="ECO:0000313" key="5">
    <source>
        <dbReference type="EMBL" id="KAL0412153.1"/>
    </source>
</evidence>
<dbReference type="EMBL" id="JACGWN010000013">
    <property type="protein sequence ID" value="KAL0412153.1"/>
    <property type="molecule type" value="Genomic_DNA"/>
</dbReference>